<dbReference type="EMBL" id="CP022753">
    <property type="protein sequence ID" value="ASU82454.1"/>
    <property type="molecule type" value="Genomic_DNA"/>
</dbReference>
<feature type="region of interest" description="Disordered" evidence="11">
    <location>
        <begin position="126"/>
        <end position="216"/>
    </location>
</feature>
<dbReference type="SUPFAM" id="SSF82866">
    <property type="entry name" value="Multidrug efflux transporter AcrB transmembrane domain"/>
    <property type="match status" value="2"/>
</dbReference>
<feature type="compositionally biased region" description="Basic and acidic residues" evidence="11">
    <location>
        <begin position="155"/>
        <end position="179"/>
    </location>
</feature>
<keyword evidence="2 9" id="KW-0813">Transport</keyword>
<evidence type="ECO:0000256" key="8">
    <source>
        <dbReference type="ARBA" id="ARBA00023136"/>
    </source>
</evidence>
<dbReference type="Pfam" id="PF07549">
    <property type="entry name" value="Sec_GG"/>
    <property type="match status" value="2"/>
</dbReference>
<comment type="subunit">
    <text evidence="10">Forms a complex with SecD. Part of the essential Sec protein translocation apparatus which comprises SecA, SecYEG and auxiliary proteins SecDF. Other proteins may also be involved.</text>
</comment>
<feature type="transmembrane region" description="Helical" evidence="9">
    <location>
        <begin position="12"/>
        <end position="31"/>
    </location>
</feature>
<keyword evidence="6 9" id="KW-1133">Transmembrane helix</keyword>
<sequence>MSTQAGAGARWLRGIISLVIVLGAFGAAWFIPPKLGLDLSGGTQIVLQTEDGPDGTPADADNTDKVIEVLRQRIDSLGVSEATMSRSGSNRIIVELPGVQDPTEAADILGQTAQLTFHPVLGVAPSGGAGVAPPTGDNAKAPSGEADNAKAPADASKEDKKGGDSGDKDAKESKDDKGSGDSGMSQEQLQQMLQGQGQQPGGGGQPAENPEDVKLTLPDDQGQQLQLGATAIKGDKVSSANAVLDSATQTQWQVDVSFRGDGKEQWRKLTGQAACNPMGDAKRRVAIVLDDKIISAPEVNQEVACDTGMSGGSTTISSTTFTKESAGELAVLIEGGSLPLPVQEIQRQTVGPTLGADAIKASFIAGGIGILLTAVYICLAYRFVGFLASIALACYTLIAYAALVALGATLTLPGLAGFVLAIGMAIDANVLIFERAREEHQQQKKVYESNKSAGMLDATEAETEQAEAGVLSRRRRRAIPPNLQKAFVNGTQKAWSAVLDTNITTLIAAALLFFLASGNVQGFGVTLGLGTLASMVSALVIARVFVEWAVRRKVVRKHPGISGISKISGVRAWLTNHNPNIMGMRKVFLGIAGLVVVIAVAGAVVRPANFGVEFTGGRVMDFTTEQSVSVTDARQVVSDAGFPSAVVQKSGDGDIAVRTGPISDADAEKIQNAIGDEAGSADRVSDEKIGPSMGNELRNKAVIALIAALALQLLYLAWRFRWSFGLATMLSLAFNLSVVIGLFLWLGKPIDGVFLAALLSVIGFTVNDAVVVMDRIRDEWARDAKSSFVSITNTAILHTLPRTVNTTIGGVFILATLAIFGGSSLRDFSIAMLVGLITGVLSTITVAAPLAIWLQKFDTTEPPHVLKEKKTKQRREMRSAREQSDGAVV</sequence>
<dbReference type="GO" id="GO:0005886">
    <property type="term" value="C:plasma membrane"/>
    <property type="evidence" value="ECO:0007669"/>
    <property type="project" value="UniProtKB-SubCell"/>
</dbReference>
<dbReference type="InterPro" id="IPR022645">
    <property type="entry name" value="SecD/SecF_bac"/>
</dbReference>
<dbReference type="InterPro" id="IPR005665">
    <property type="entry name" value="SecF_bac"/>
</dbReference>
<dbReference type="RefSeq" id="WP_017619965.1">
    <property type="nucleotide sequence ID" value="NZ_ANBG01000284.1"/>
</dbReference>
<keyword evidence="4 9" id="KW-0812">Transmembrane</keyword>
<feature type="transmembrane region" description="Helical" evidence="9">
    <location>
        <begin position="752"/>
        <end position="772"/>
    </location>
</feature>
<dbReference type="InterPro" id="IPR022813">
    <property type="entry name" value="SecD/SecF_arch_bac"/>
</dbReference>
<evidence type="ECO:0000259" key="14">
    <source>
        <dbReference type="Pfam" id="PF22599"/>
    </source>
</evidence>
<comment type="subcellular location">
    <subcellularLocation>
        <location evidence="1 9">Cell membrane</location>
        <topology evidence="1 9">Multi-pass membrane protein</topology>
    </subcellularLocation>
</comment>
<feature type="transmembrane region" description="Helical" evidence="9">
    <location>
        <begin position="522"/>
        <end position="546"/>
    </location>
</feature>
<organism evidence="15 16">
    <name type="scientific">Nocardiopsis gilva YIM 90087</name>
    <dbReference type="NCBI Taxonomy" id="1235441"/>
    <lineage>
        <taxon>Bacteria</taxon>
        <taxon>Bacillati</taxon>
        <taxon>Actinomycetota</taxon>
        <taxon>Actinomycetes</taxon>
        <taxon>Streptosporangiales</taxon>
        <taxon>Nocardiopsidaceae</taxon>
        <taxon>Nocardiopsis</taxon>
    </lineage>
</organism>
<dbReference type="InterPro" id="IPR048631">
    <property type="entry name" value="SecD_1st"/>
</dbReference>
<feature type="compositionally biased region" description="Low complexity" evidence="11">
    <location>
        <begin position="182"/>
        <end position="197"/>
    </location>
</feature>
<dbReference type="InterPro" id="IPR048634">
    <property type="entry name" value="SecD_SecF_C"/>
</dbReference>
<dbReference type="GO" id="GO:0015450">
    <property type="term" value="F:protein-transporting ATPase activity"/>
    <property type="evidence" value="ECO:0007669"/>
    <property type="project" value="InterPro"/>
</dbReference>
<feature type="transmembrane region" description="Helical" evidence="9">
    <location>
        <begin position="361"/>
        <end position="379"/>
    </location>
</feature>
<dbReference type="PRINTS" id="PR01755">
    <property type="entry name" value="SECFTRNLCASE"/>
</dbReference>
<feature type="domain" description="Protein export membrane protein SecD/SecF C-terminal" evidence="12">
    <location>
        <begin position="343"/>
        <end position="445"/>
    </location>
</feature>
<dbReference type="HAMAP" id="MF_01463_B">
    <property type="entry name" value="SecD_B"/>
    <property type="match status" value="1"/>
</dbReference>
<dbReference type="Gene3D" id="3.30.70.3400">
    <property type="match status" value="1"/>
</dbReference>
<dbReference type="HAMAP" id="MF_01464_B">
    <property type="entry name" value="SecF_B"/>
    <property type="match status" value="1"/>
</dbReference>
<evidence type="ECO:0000313" key="16">
    <source>
        <dbReference type="Proteomes" id="UP000215005"/>
    </source>
</evidence>
<feature type="transmembrane region" description="Helical" evidence="9">
    <location>
        <begin position="494"/>
        <end position="516"/>
    </location>
</feature>
<comment type="similarity">
    <text evidence="10">Belongs to the SecD/SecF family. SecF subfamily.</text>
</comment>
<comment type="similarity">
    <text evidence="9">Belongs to the SecD/SecF family. SecD subfamily.</text>
</comment>
<evidence type="ECO:0000313" key="15">
    <source>
        <dbReference type="EMBL" id="ASU82454.1"/>
    </source>
</evidence>
<dbReference type="Proteomes" id="UP000215005">
    <property type="component" value="Chromosome"/>
</dbReference>
<dbReference type="NCBIfam" id="TIGR01129">
    <property type="entry name" value="secD"/>
    <property type="match status" value="1"/>
</dbReference>
<feature type="transmembrane region" description="Helical" evidence="9">
    <location>
        <begin position="725"/>
        <end position="746"/>
    </location>
</feature>
<feature type="domain" description="Protein export membrane protein SecD/SecF C-terminal" evidence="12">
    <location>
        <begin position="678"/>
        <end position="856"/>
    </location>
</feature>
<feature type="transmembrane region" description="Helical" evidence="9">
    <location>
        <begin position="414"/>
        <end position="433"/>
    </location>
</feature>
<dbReference type="KEGG" id="ngv:CDO52_06315"/>
<comment type="caution">
    <text evidence="9">Lacks conserved residue(s) required for the propagation of feature annotation.</text>
</comment>
<dbReference type="Pfam" id="PF02355">
    <property type="entry name" value="SecD_SecF_C"/>
    <property type="match status" value="2"/>
</dbReference>
<keyword evidence="7 9" id="KW-0811">Translocation</keyword>
<dbReference type="Gene3D" id="3.30.1360.200">
    <property type="match status" value="1"/>
</dbReference>
<dbReference type="InterPro" id="IPR054384">
    <property type="entry name" value="SecDF_P1_head"/>
</dbReference>
<feature type="domain" description="Protein translocase subunit SecDF P1" evidence="13">
    <location>
        <begin position="64"/>
        <end position="120"/>
    </location>
</feature>
<keyword evidence="3 9" id="KW-1003">Cell membrane</keyword>
<dbReference type="NCBIfam" id="NF009583">
    <property type="entry name" value="PRK13024.1-3"/>
    <property type="match status" value="1"/>
</dbReference>
<feature type="region of interest" description="Disordered" evidence="11">
    <location>
        <begin position="864"/>
        <end position="889"/>
    </location>
</feature>
<evidence type="ECO:0000256" key="6">
    <source>
        <dbReference type="ARBA" id="ARBA00022989"/>
    </source>
</evidence>
<evidence type="ECO:0000256" key="5">
    <source>
        <dbReference type="ARBA" id="ARBA00022927"/>
    </source>
</evidence>
<feature type="transmembrane region" description="Helical" evidence="9">
    <location>
        <begin position="828"/>
        <end position="854"/>
    </location>
</feature>
<dbReference type="Pfam" id="PF21760">
    <property type="entry name" value="SecD_1st"/>
    <property type="match status" value="1"/>
</dbReference>
<dbReference type="NCBIfam" id="TIGR00966">
    <property type="entry name" value="transloc_SecF"/>
    <property type="match status" value="1"/>
</dbReference>
<feature type="transmembrane region" description="Helical" evidence="9">
    <location>
        <begin position="386"/>
        <end position="408"/>
    </location>
</feature>
<evidence type="ECO:0000256" key="2">
    <source>
        <dbReference type="ARBA" id="ARBA00022448"/>
    </source>
</evidence>
<accession>A0A223S2V2</accession>
<dbReference type="AlphaFoldDB" id="A0A223S2V2"/>
<reference evidence="15 16" key="1">
    <citation type="submission" date="2017-08" db="EMBL/GenBank/DDBJ databases">
        <title>The complete genome sequence of Nocardiopsis gilva YIM 90087.</title>
        <authorList>
            <person name="Yin M."/>
            <person name="Tang S."/>
        </authorList>
    </citation>
    <scope>NUCLEOTIDE SEQUENCE [LARGE SCALE GENOMIC DNA]</scope>
    <source>
        <strain evidence="15 16">YIM 90087</strain>
    </source>
</reference>
<feature type="transmembrane region" description="Helical" evidence="9">
    <location>
        <begin position="803"/>
        <end position="822"/>
    </location>
</feature>
<evidence type="ECO:0000259" key="13">
    <source>
        <dbReference type="Pfam" id="PF21760"/>
    </source>
</evidence>
<evidence type="ECO:0000256" key="4">
    <source>
        <dbReference type="ARBA" id="ARBA00022692"/>
    </source>
</evidence>
<dbReference type="GO" id="GO:0065002">
    <property type="term" value="P:intracellular protein transmembrane transport"/>
    <property type="evidence" value="ECO:0007669"/>
    <property type="project" value="UniProtKB-UniRule"/>
</dbReference>
<dbReference type="Gene3D" id="1.20.1640.10">
    <property type="entry name" value="Multidrug efflux transporter AcrB transmembrane domain"/>
    <property type="match status" value="2"/>
</dbReference>
<name>A0A223S2V2_9ACTN</name>
<dbReference type="PANTHER" id="PTHR30081">
    <property type="entry name" value="PROTEIN-EXPORT MEMBRANE PROTEIN SEC"/>
    <property type="match status" value="1"/>
</dbReference>
<evidence type="ECO:0000256" key="10">
    <source>
        <dbReference type="HAMAP-Rule" id="MF_01464"/>
    </source>
</evidence>
<keyword evidence="16" id="KW-1185">Reference proteome</keyword>
<evidence type="ECO:0000259" key="12">
    <source>
        <dbReference type="Pfam" id="PF02355"/>
    </source>
</evidence>
<dbReference type="GO" id="GO:0043952">
    <property type="term" value="P:protein transport by the Sec complex"/>
    <property type="evidence" value="ECO:0007669"/>
    <property type="project" value="UniProtKB-UniRule"/>
</dbReference>
<protein>
    <recommendedName>
        <fullName evidence="9 10">Multifunctional fusion protein</fullName>
    </recommendedName>
    <domain>
        <recommendedName>
            <fullName evidence="9">Protein translocase subunit SecD</fullName>
        </recommendedName>
    </domain>
    <domain>
        <recommendedName>
            <fullName evidence="10">Protein-export membrane protein SecF</fullName>
        </recommendedName>
    </domain>
</protein>
<dbReference type="PANTHER" id="PTHR30081:SF1">
    <property type="entry name" value="PROTEIN TRANSLOCASE SUBUNIT SECD"/>
    <property type="match status" value="1"/>
</dbReference>
<feature type="transmembrane region" description="Helical" evidence="9">
    <location>
        <begin position="587"/>
        <end position="605"/>
    </location>
</feature>
<dbReference type="OrthoDB" id="9774769at2"/>
<evidence type="ECO:0000256" key="11">
    <source>
        <dbReference type="SAM" id="MobiDB-lite"/>
    </source>
</evidence>
<dbReference type="GO" id="GO:0006605">
    <property type="term" value="P:protein targeting"/>
    <property type="evidence" value="ECO:0007669"/>
    <property type="project" value="UniProtKB-UniRule"/>
</dbReference>
<keyword evidence="8 9" id="KW-0472">Membrane</keyword>
<gene>
    <name evidence="9" type="primary">secD</name>
    <name evidence="10" type="synonym">secF</name>
    <name evidence="15" type="ORF">CDO52_06315</name>
</gene>
<feature type="transmembrane region" description="Helical" evidence="9">
    <location>
        <begin position="701"/>
        <end position="718"/>
    </location>
</feature>
<evidence type="ECO:0000256" key="9">
    <source>
        <dbReference type="HAMAP-Rule" id="MF_01463"/>
    </source>
</evidence>
<evidence type="ECO:0000256" key="7">
    <source>
        <dbReference type="ARBA" id="ARBA00023010"/>
    </source>
</evidence>
<keyword evidence="5 9" id="KW-0653">Protein transport</keyword>
<feature type="domain" description="SecDF P1 head subdomain" evidence="14">
    <location>
        <begin position="220"/>
        <end position="339"/>
    </location>
</feature>
<evidence type="ECO:0000256" key="1">
    <source>
        <dbReference type="ARBA" id="ARBA00004651"/>
    </source>
</evidence>
<evidence type="ECO:0000256" key="3">
    <source>
        <dbReference type="ARBA" id="ARBA00022475"/>
    </source>
</evidence>
<proteinExistence type="inferred from homology"/>
<comment type="subunit">
    <text evidence="9">Forms a complex with SecF. Part of the essential Sec protein translocation apparatus which comprises SecA, SecYEG and auxiliary proteins SecDF. Other proteins may also be involved.</text>
</comment>
<dbReference type="Pfam" id="PF22599">
    <property type="entry name" value="SecDF_P1_head"/>
    <property type="match status" value="1"/>
</dbReference>
<comment type="function">
    <text evidence="9">Part of the Sec protein translocase complex. Interacts with the SecYEG preprotein conducting channel. SecDF uses the proton motive force (PMF) to complete protein translocation after the ATP-dependent function of SecA.</text>
</comment>
<dbReference type="InterPro" id="IPR005791">
    <property type="entry name" value="SecD"/>
</dbReference>
<dbReference type="InterPro" id="IPR022646">
    <property type="entry name" value="SecD/SecF_CS"/>
</dbReference>